<comment type="caution">
    <text evidence="10">The sequence shown here is derived from an EMBL/GenBank/DDBJ whole genome shotgun (WGS) entry which is preliminary data.</text>
</comment>
<evidence type="ECO:0000313" key="11">
    <source>
        <dbReference type="Proteomes" id="UP001501710"/>
    </source>
</evidence>
<dbReference type="CDD" id="cd02440">
    <property type="entry name" value="AdoMet_MTases"/>
    <property type="match status" value="1"/>
</dbReference>
<organism evidence="10 11">
    <name type="scientific">Actinomadura meridiana</name>
    <dbReference type="NCBI Taxonomy" id="559626"/>
    <lineage>
        <taxon>Bacteria</taxon>
        <taxon>Bacillati</taxon>
        <taxon>Actinomycetota</taxon>
        <taxon>Actinomycetes</taxon>
        <taxon>Streptosporangiales</taxon>
        <taxon>Thermomonosporaceae</taxon>
        <taxon>Actinomadura</taxon>
    </lineage>
</organism>
<evidence type="ECO:0000256" key="5">
    <source>
        <dbReference type="ARBA" id="ARBA00034545"/>
    </source>
</evidence>
<reference evidence="11" key="1">
    <citation type="journal article" date="2019" name="Int. J. Syst. Evol. Microbiol.">
        <title>The Global Catalogue of Microorganisms (GCM) 10K type strain sequencing project: providing services to taxonomists for standard genome sequencing and annotation.</title>
        <authorList>
            <consortium name="The Broad Institute Genomics Platform"/>
            <consortium name="The Broad Institute Genome Sequencing Center for Infectious Disease"/>
            <person name="Wu L."/>
            <person name="Ma J."/>
        </authorList>
    </citation>
    <scope>NUCLEOTIDE SEQUENCE [LARGE SCALE GENOMIC DNA]</scope>
    <source>
        <strain evidence="11">JCM 17440</strain>
    </source>
</reference>
<dbReference type="Pfam" id="PF13847">
    <property type="entry name" value="Methyltransf_31"/>
    <property type="match status" value="1"/>
</dbReference>
<comment type="catalytic activity">
    <reaction evidence="6">
        <text>arsenic triglutathione + [thioredoxin]-dithiol + S-adenosyl-L-methionine + 2 H2O = methylarsonous acid + [thioredoxin]-disulfide + 3 glutathione + S-adenosyl-L-homocysteine + H(+)</text>
        <dbReference type="Rhea" id="RHEA:69460"/>
        <dbReference type="Rhea" id="RHEA-COMP:10698"/>
        <dbReference type="Rhea" id="RHEA-COMP:10700"/>
        <dbReference type="ChEBI" id="CHEBI:15377"/>
        <dbReference type="ChEBI" id="CHEBI:15378"/>
        <dbReference type="ChEBI" id="CHEBI:17826"/>
        <dbReference type="ChEBI" id="CHEBI:29950"/>
        <dbReference type="ChEBI" id="CHEBI:50058"/>
        <dbReference type="ChEBI" id="CHEBI:57856"/>
        <dbReference type="ChEBI" id="CHEBI:57925"/>
        <dbReference type="ChEBI" id="CHEBI:59789"/>
        <dbReference type="ChEBI" id="CHEBI:183640"/>
        <dbReference type="EC" id="2.1.1.137"/>
    </reaction>
</comment>
<evidence type="ECO:0000256" key="2">
    <source>
        <dbReference type="ARBA" id="ARBA00022691"/>
    </source>
</evidence>
<dbReference type="EMBL" id="BAABAS010000022">
    <property type="protein sequence ID" value="GAA4240195.1"/>
    <property type="molecule type" value="Genomic_DNA"/>
</dbReference>
<name>A0ABP8CKQ8_9ACTN</name>
<evidence type="ECO:0000256" key="7">
    <source>
        <dbReference type="ARBA" id="ARBA00047943"/>
    </source>
</evidence>
<comment type="catalytic activity">
    <reaction evidence="8">
        <text>arsenic triglutathione + 3 [thioredoxin]-dithiol + 3 S-adenosyl-L-methionine = trimethylarsine + 3 [thioredoxin]-disulfide + 3 glutathione + 3 S-adenosyl-L-homocysteine + 3 H(+)</text>
        <dbReference type="Rhea" id="RHEA:69432"/>
        <dbReference type="Rhea" id="RHEA-COMP:10698"/>
        <dbReference type="Rhea" id="RHEA-COMP:10700"/>
        <dbReference type="ChEBI" id="CHEBI:15378"/>
        <dbReference type="ChEBI" id="CHEBI:27130"/>
        <dbReference type="ChEBI" id="CHEBI:29950"/>
        <dbReference type="ChEBI" id="CHEBI:50058"/>
        <dbReference type="ChEBI" id="CHEBI:57856"/>
        <dbReference type="ChEBI" id="CHEBI:57925"/>
        <dbReference type="ChEBI" id="CHEBI:59789"/>
        <dbReference type="ChEBI" id="CHEBI:183640"/>
        <dbReference type="EC" id="2.1.1.137"/>
    </reaction>
</comment>
<keyword evidence="11" id="KW-1185">Reference proteome</keyword>
<evidence type="ECO:0000259" key="9">
    <source>
        <dbReference type="Pfam" id="PF13847"/>
    </source>
</evidence>
<protein>
    <recommendedName>
        <fullName evidence="5">Arsenite methyltransferase</fullName>
        <ecNumber evidence="4">2.1.1.137</ecNumber>
    </recommendedName>
</protein>
<evidence type="ECO:0000256" key="3">
    <source>
        <dbReference type="ARBA" id="ARBA00034487"/>
    </source>
</evidence>
<keyword evidence="1" id="KW-0808">Transferase</keyword>
<accession>A0ABP8CKQ8</accession>
<dbReference type="EC" id="2.1.1.137" evidence="4"/>
<dbReference type="InterPro" id="IPR025714">
    <property type="entry name" value="Methyltranfer_dom"/>
</dbReference>
<dbReference type="InterPro" id="IPR026669">
    <property type="entry name" value="Arsenite_MeTrfase-like"/>
</dbReference>
<gene>
    <name evidence="10" type="ORF">GCM10022254_64000</name>
</gene>
<evidence type="ECO:0000256" key="1">
    <source>
        <dbReference type="ARBA" id="ARBA00022679"/>
    </source>
</evidence>
<evidence type="ECO:0000313" key="10">
    <source>
        <dbReference type="EMBL" id="GAA4240195.1"/>
    </source>
</evidence>
<feature type="domain" description="Methyltransferase" evidence="9">
    <location>
        <begin position="5"/>
        <end position="131"/>
    </location>
</feature>
<sequence length="158" mass="16347">MLLSARRVAPDGIAYGLDASDAMLALARANAAEAEVSNARFLHGRIEDVPLPDTSVDVVISNCVINLSADKPAVLAETFRVLRPGGRIGISDVIAAVDLDPATRADAEARVGCARGTLTAAEYERLLAETGFTGITITPVGDAGDGLHSAIVRAGKPR</sequence>
<dbReference type="InterPro" id="IPR029063">
    <property type="entry name" value="SAM-dependent_MTases_sf"/>
</dbReference>
<evidence type="ECO:0000256" key="8">
    <source>
        <dbReference type="ARBA" id="ARBA00048428"/>
    </source>
</evidence>
<proteinExistence type="inferred from homology"/>
<dbReference type="Proteomes" id="UP001501710">
    <property type="component" value="Unassembled WGS sequence"/>
</dbReference>
<dbReference type="PANTHER" id="PTHR43675:SF8">
    <property type="entry name" value="ARSENITE METHYLTRANSFERASE"/>
    <property type="match status" value="1"/>
</dbReference>
<evidence type="ECO:0000256" key="6">
    <source>
        <dbReference type="ARBA" id="ARBA00047941"/>
    </source>
</evidence>
<dbReference type="SUPFAM" id="SSF53335">
    <property type="entry name" value="S-adenosyl-L-methionine-dependent methyltransferases"/>
    <property type="match status" value="1"/>
</dbReference>
<dbReference type="PANTHER" id="PTHR43675">
    <property type="entry name" value="ARSENITE METHYLTRANSFERASE"/>
    <property type="match status" value="1"/>
</dbReference>
<comment type="similarity">
    <text evidence="3">Belongs to the methyltransferase superfamily. Arsenite methyltransferase family.</text>
</comment>
<evidence type="ECO:0000256" key="4">
    <source>
        <dbReference type="ARBA" id="ARBA00034521"/>
    </source>
</evidence>
<dbReference type="Gene3D" id="3.40.50.150">
    <property type="entry name" value="Vaccinia Virus protein VP39"/>
    <property type="match status" value="1"/>
</dbReference>
<comment type="catalytic activity">
    <reaction evidence="7">
        <text>arsenic triglutathione + 2 [thioredoxin]-dithiol + 2 S-adenosyl-L-methionine + H2O = dimethylarsinous acid + 2 [thioredoxin]-disulfide + 3 glutathione + 2 S-adenosyl-L-homocysteine + 2 H(+)</text>
        <dbReference type="Rhea" id="RHEA:69464"/>
        <dbReference type="Rhea" id="RHEA-COMP:10698"/>
        <dbReference type="Rhea" id="RHEA-COMP:10700"/>
        <dbReference type="ChEBI" id="CHEBI:15377"/>
        <dbReference type="ChEBI" id="CHEBI:15378"/>
        <dbReference type="ChEBI" id="CHEBI:23808"/>
        <dbReference type="ChEBI" id="CHEBI:29950"/>
        <dbReference type="ChEBI" id="CHEBI:50058"/>
        <dbReference type="ChEBI" id="CHEBI:57856"/>
        <dbReference type="ChEBI" id="CHEBI:57925"/>
        <dbReference type="ChEBI" id="CHEBI:59789"/>
        <dbReference type="ChEBI" id="CHEBI:183640"/>
        <dbReference type="EC" id="2.1.1.137"/>
    </reaction>
</comment>
<keyword evidence="2" id="KW-0949">S-adenosyl-L-methionine</keyword>